<dbReference type="KEGG" id="pfb:VO64_4218"/>
<dbReference type="Proteomes" id="UP000033099">
    <property type="component" value="Chromosome"/>
</dbReference>
<reference evidence="1 2" key="1">
    <citation type="journal article" date="2015" name="Genome Announc.">
        <title>Complete Genome Sequence of Biocontrol Strain Pseudomonas fluorescens LBUM223.</title>
        <authorList>
            <person name="Roquigny R."/>
            <person name="Arseneault T."/>
            <person name="Gadkar V.J."/>
            <person name="Novinscak A."/>
            <person name="Joly D.L."/>
            <person name="Filion M."/>
        </authorList>
    </citation>
    <scope>NUCLEOTIDE SEQUENCE [LARGE SCALE GENOMIC DNA]</scope>
    <source>
        <strain evidence="1 2">LBUM223</strain>
    </source>
</reference>
<accession>A0AAU8TSQ5</accession>
<gene>
    <name evidence="1" type="ORF">VO64_4218</name>
</gene>
<evidence type="ECO:0000313" key="1">
    <source>
        <dbReference type="EMBL" id="AKA84764.1"/>
    </source>
</evidence>
<dbReference type="EMBL" id="CP011117">
    <property type="protein sequence ID" value="AKA84764.1"/>
    <property type="molecule type" value="Genomic_DNA"/>
</dbReference>
<organism evidence="1 2">
    <name type="scientific">Pseudomonas synxantha</name>
    <dbReference type="NCBI Taxonomy" id="47883"/>
    <lineage>
        <taxon>Bacteria</taxon>
        <taxon>Pseudomonadati</taxon>
        <taxon>Pseudomonadota</taxon>
        <taxon>Gammaproteobacteria</taxon>
        <taxon>Pseudomonadales</taxon>
        <taxon>Pseudomonadaceae</taxon>
        <taxon>Pseudomonas</taxon>
    </lineage>
</organism>
<proteinExistence type="predicted"/>
<evidence type="ECO:0000313" key="2">
    <source>
        <dbReference type="Proteomes" id="UP000033099"/>
    </source>
</evidence>
<protein>
    <submittedName>
        <fullName evidence="1">Uncharacterized protein</fullName>
    </submittedName>
</protein>
<dbReference type="AlphaFoldDB" id="A0AAU8TSQ5"/>
<name>A0AAU8TSQ5_9PSED</name>
<sequence>MGQWVADWHKGTTSSCYWISHRASGVSADGLIHRLGPGLPRGQTRLTVKTGQVSGACSIKSYGQGFSLNKQQNLAISPVKTAFDGCSCKRLNRPSRRKTAGIIT</sequence>